<sequence length="392" mass="45176">MWSDVKPILRPRPDSNDDADYFPSTPRKDWSIGVAKVVSFLAVFMAGLILGSSINAHFGRFYTSQADLFFPRAVYSDCDGNCLSLKHFIKPSHLMHSMTDEELFWRASMVPRMAEYPFQRVPKVAFLFMTRGALPFAPLWDRFFKGHEGLFSVYVHSLPDYRLNVSKESAFHGRQIPSEEVSWGSITLVDAEKRLLANALLDFSNERFVLLSESCIPVYNFPTVYEYLISSAYSFVHSFFDDSKQCKGRYNRRMAPLIKLSEWRKGSQWFELNRELATSIIADRKYYPLFPKYCRPSCYPDEHYIPTYLYMFHGGSNANRSVTWVDWSRGGPHPAMYGAKDITVEFIQAIRNNGTKCEYNSQPTSVCYLFARKFAPAALEPLLNISSTVMEF</sequence>
<dbReference type="Gramene" id="Aco030020.1.mrna1">
    <property type="protein sequence ID" value="Aco030020.1.mrna1"/>
    <property type="gene ID" value="Aco030020.1.path1"/>
</dbReference>
<comment type="subcellular location">
    <subcellularLocation>
        <location evidence="1">Membrane</location>
        <topology evidence="1">Single-pass type II membrane protein</topology>
    </subcellularLocation>
</comment>
<evidence type="ECO:0000313" key="7">
    <source>
        <dbReference type="Proteomes" id="UP000515123"/>
    </source>
</evidence>
<dbReference type="InterPro" id="IPR044174">
    <property type="entry name" value="BC10-like"/>
</dbReference>
<evidence type="ECO:0000313" key="8">
    <source>
        <dbReference type="RefSeq" id="XP_020089190.1"/>
    </source>
</evidence>
<name>A0A6P5F7F4_ANACO</name>
<keyword evidence="7" id="KW-1185">Reference proteome</keyword>
<protein>
    <submittedName>
        <fullName evidence="8">Uncharacterized protein LOC109710824</fullName>
    </submittedName>
</protein>
<dbReference type="PANTHER" id="PTHR31042">
    <property type="entry name" value="CORE-2/I-BRANCHING BETA-1,6-N-ACETYLGLUCOSAMINYLTRANSFERASE FAMILY PROTEIN-RELATED"/>
    <property type="match status" value="1"/>
</dbReference>
<feature type="transmembrane region" description="Helical" evidence="6">
    <location>
        <begin position="30"/>
        <end position="50"/>
    </location>
</feature>
<evidence type="ECO:0000256" key="3">
    <source>
        <dbReference type="ARBA" id="ARBA00022679"/>
    </source>
</evidence>
<dbReference type="Gramene" id="Aco004800.1.mrna1">
    <property type="protein sequence ID" value="Aco004800.1.mrna1"/>
    <property type="gene ID" value="Aco004800.1.path1"/>
</dbReference>
<keyword evidence="2" id="KW-0328">Glycosyltransferase</keyword>
<dbReference type="GO" id="GO:0016757">
    <property type="term" value="F:glycosyltransferase activity"/>
    <property type="evidence" value="ECO:0007669"/>
    <property type="project" value="UniProtKB-KW"/>
</dbReference>
<evidence type="ECO:0000256" key="4">
    <source>
        <dbReference type="ARBA" id="ARBA00023136"/>
    </source>
</evidence>
<evidence type="ECO:0000256" key="1">
    <source>
        <dbReference type="ARBA" id="ARBA00004606"/>
    </source>
</evidence>
<reference evidence="8" key="2">
    <citation type="submission" date="2025-08" db="UniProtKB">
        <authorList>
            <consortium name="RefSeq"/>
        </authorList>
    </citation>
    <scope>IDENTIFICATION</scope>
    <source>
        <tissue evidence="8">Leaf</tissue>
    </source>
</reference>
<keyword evidence="5" id="KW-0325">Glycoprotein</keyword>
<keyword evidence="4 6" id="KW-0472">Membrane</keyword>
<dbReference type="GO" id="GO:0016020">
    <property type="term" value="C:membrane"/>
    <property type="evidence" value="ECO:0007669"/>
    <property type="project" value="UniProtKB-SubCell"/>
</dbReference>
<dbReference type="Pfam" id="PF02485">
    <property type="entry name" value="Branch"/>
    <property type="match status" value="1"/>
</dbReference>
<evidence type="ECO:0000256" key="5">
    <source>
        <dbReference type="ARBA" id="ARBA00023180"/>
    </source>
</evidence>
<organism evidence="7 8">
    <name type="scientific">Ananas comosus</name>
    <name type="common">Pineapple</name>
    <name type="synonym">Ananas ananas</name>
    <dbReference type="NCBI Taxonomy" id="4615"/>
    <lineage>
        <taxon>Eukaryota</taxon>
        <taxon>Viridiplantae</taxon>
        <taxon>Streptophyta</taxon>
        <taxon>Embryophyta</taxon>
        <taxon>Tracheophyta</taxon>
        <taxon>Spermatophyta</taxon>
        <taxon>Magnoliopsida</taxon>
        <taxon>Liliopsida</taxon>
        <taxon>Poales</taxon>
        <taxon>Bromeliaceae</taxon>
        <taxon>Bromelioideae</taxon>
        <taxon>Ananas</taxon>
    </lineage>
</organism>
<evidence type="ECO:0000256" key="6">
    <source>
        <dbReference type="SAM" id="Phobius"/>
    </source>
</evidence>
<dbReference type="AlphaFoldDB" id="A0A6P5F7F4"/>
<dbReference type="OrthoDB" id="191334at2759"/>
<proteinExistence type="predicted"/>
<dbReference type="PANTHER" id="PTHR31042:SF3">
    <property type="entry name" value="OS08G0110400 PROTEIN"/>
    <property type="match status" value="1"/>
</dbReference>
<keyword evidence="3" id="KW-0808">Transferase</keyword>
<accession>A0A6P5F7F4</accession>
<reference evidence="7" key="1">
    <citation type="journal article" date="2015" name="Nat. Genet.">
        <title>The pineapple genome and the evolution of CAM photosynthesis.</title>
        <authorList>
            <person name="Ming R."/>
            <person name="VanBuren R."/>
            <person name="Wai C.M."/>
            <person name="Tang H."/>
            <person name="Schatz M.C."/>
            <person name="Bowers J.E."/>
            <person name="Lyons E."/>
            <person name="Wang M.L."/>
            <person name="Chen J."/>
            <person name="Biggers E."/>
            <person name="Zhang J."/>
            <person name="Huang L."/>
            <person name="Zhang L."/>
            <person name="Miao W."/>
            <person name="Zhang J."/>
            <person name="Ye Z."/>
            <person name="Miao C."/>
            <person name="Lin Z."/>
            <person name="Wang H."/>
            <person name="Zhou H."/>
            <person name="Yim W.C."/>
            <person name="Priest H.D."/>
            <person name="Zheng C."/>
            <person name="Woodhouse M."/>
            <person name="Edger P.P."/>
            <person name="Guyot R."/>
            <person name="Guo H.B."/>
            <person name="Guo H."/>
            <person name="Zheng G."/>
            <person name="Singh R."/>
            <person name="Sharma A."/>
            <person name="Min X."/>
            <person name="Zheng Y."/>
            <person name="Lee H."/>
            <person name="Gurtowski J."/>
            <person name="Sedlazeck F.J."/>
            <person name="Harkess A."/>
            <person name="McKain M.R."/>
            <person name="Liao Z."/>
            <person name="Fang J."/>
            <person name="Liu J."/>
            <person name="Zhang X."/>
            <person name="Zhang Q."/>
            <person name="Hu W."/>
            <person name="Qin Y."/>
            <person name="Wang K."/>
            <person name="Chen L.Y."/>
            <person name="Shirley N."/>
            <person name="Lin Y.R."/>
            <person name="Liu L.Y."/>
            <person name="Hernandez A.G."/>
            <person name="Wright C.L."/>
            <person name="Bulone V."/>
            <person name="Tuskan G.A."/>
            <person name="Heath K."/>
            <person name="Zee F."/>
            <person name="Moore P.H."/>
            <person name="Sunkar R."/>
            <person name="Leebens-Mack J.H."/>
            <person name="Mockler T."/>
            <person name="Bennetzen J.L."/>
            <person name="Freeling M."/>
            <person name="Sankoff D."/>
            <person name="Paterson A.H."/>
            <person name="Zhu X."/>
            <person name="Yang X."/>
            <person name="Smith J.A."/>
            <person name="Cushman J.C."/>
            <person name="Paull R.E."/>
            <person name="Yu Q."/>
        </authorList>
    </citation>
    <scope>NUCLEOTIDE SEQUENCE [LARGE SCALE GENOMIC DNA]</scope>
    <source>
        <strain evidence="7">cv. F153</strain>
    </source>
</reference>
<dbReference type="Proteomes" id="UP000515123">
    <property type="component" value="Linkage group 5"/>
</dbReference>
<gene>
    <name evidence="8" type="primary">LOC109710824</name>
</gene>
<dbReference type="InterPro" id="IPR003406">
    <property type="entry name" value="Glyco_trans_14"/>
</dbReference>
<keyword evidence="6" id="KW-1133">Transmembrane helix</keyword>
<evidence type="ECO:0000256" key="2">
    <source>
        <dbReference type="ARBA" id="ARBA00022676"/>
    </source>
</evidence>
<dbReference type="GeneID" id="109710824"/>
<keyword evidence="6" id="KW-0812">Transmembrane</keyword>
<dbReference type="RefSeq" id="XP_020089190.1">
    <property type="nucleotide sequence ID" value="XM_020233601.1"/>
</dbReference>